<dbReference type="InterPro" id="IPR043519">
    <property type="entry name" value="NT_sf"/>
</dbReference>
<organism evidence="1 2">
    <name type="scientific">Pseudoalteromonas ulvae</name>
    <dbReference type="NCBI Taxonomy" id="107327"/>
    <lineage>
        <taxon>Bacteria</taxon>
        <taxon>Pseudomonadati</taxon>
        <taxon>Pseudomonadota</taxon>
        <taxon>Gammaproteobacteria</taxon>
        <taxon>Alteromonadales</taxon>
        <taxon>Pseudoalteromonadaceae</taxon>
        <taxon>Pseudoalteromonas</taxon>
    </lineage>
</organism>
<dbReference type="SUPFAM" id="SSF81301">
    <property type="entry name" value="Nucleotidyltransferase"/>
    <property type="match status" value="1"/>
</dbReference>
<proteinExistence type="predicted"/>
<dbReference type="OrthoDB" id="9799092at2"/>
<dbReference type="RefSeq" id="WP_086745457.1">
    <property type="nucleotide sequence ID" value="NZ_MWPV01000006.1"/>
</dbReference>
<evidence type="ECO:0008006" key="3">
    <source>
        <dbReference type="Google" id="ProtNLM"/>
    </source>
</evidence>
<dbReference type="Gene3D" id="3.30.460.10">
    <property type="entry name" value="Beta Polymerase, domain 2"/>
    <property type="match status" value="1"/>
</dbReference>
<evidence type="ECO:0000313" key="2">
    <source>
        <dbReference type="Proteomes" id="UP000194841"/>
    </source>
</evidence>
<dbReference type="PANTHER" id="PTHR34822">
    <property type="entry name" value="GRPB DOMAIN PROTEIN (AFU_ORTHOLOGUE AFUA_1G01530)"/>
    <property type="match status" value="1"/>
</dbReference>
<dbReference type="EMBL" id="MWPV01000006">
    <property type="protein sequence ID" value="OUL56486.1"/>
    <property type="molecule type" value="Genomic_DNA"/>
</dbReference>
<reference evidence="1 2" key="1">
    <citation type="submission" date="2017-02" db="EMBL/GenBank/DDBJ databases">
        <title>Pseudoalteromonas ulvae TC14 Genome.</title>
        <authorList>
            <person name="Molmeret M."/>
        </authorList>
    </citation>
    <scope>NUCLEOTIDE SEQUENCE [LARGE SCALE GENOMIC DNA]</scope>
    <source>
        <strain evidence="1">TC14</strain>
    </source>
</reference>
<dbReference type="PANTHER" id="PTHR34822:SF1">
    <property type="entry name" value="GRPB FAMILY PROTEIN"/>
    <property type="match status" value="1"/>
</dbReference>
<protein>
    <recommendedName>
        <fullName evidence="3">GrpB family protein</fullName>
    </recommendedName>
</protein>
<sequence>MRIIEVVEHNDAWLRQFEIEKQLIISRLPINKIWVHHIGSTAVSGLAAKPIIDILIEVEEIENLDEYNEIFESIGYECKGEFGISGRRYFQKGGNQRSHHIHAFHKDSDNAMRHLAFRDYLIAHPLVAKEYAALKRNIARNCNNDNSIYCDGKNEFVKLHEQHAVAWRKKITA</sequence>
<dbReference type="Pfam" id="PF04229">
    <property type="entry name" value="GrpB"/>
    <property type="match status" value="1"/>
</dbReference>
<dbReference type="Proteomes" id="UP000194841">
    <property type="component" value="Unassembled WGS sequence"/>
</dbReference>
<evidence type="ECO:0000313" key="1">
    <source>
        <dbReference type="EMBL" id="OUL56486.1"/>
    </source>
</evidence>
<name>A0A244CLU8_PSEDV</name>
<dbReference type="AlphaFoldDB" id="A0A244CLU8"/>
<accession>A0A244CLU8</accession>
<dbReference type="InterPro" id="IPR007344">
    <property type="entry name" value="GrpB/CoaE"/>
</dbReference>
<gene>
    <name evidence="1" type="ORF">B1199_17645</name>
</gene>
<keyword evidence="2" id="KW-1185">Reference proteome</keyword>
<comment type="caution">
    <text evidence="1">The sequence shown here is derived from an EMBL/GenBank/DDBJ whole genome shotgun (WGS) entry which is preliminary data.</text>
</comment>